<dbReference type="RefSeq" id="WP_143923883.1">
    <property type="nucleotide sequence ID" value="NZ_VLTK01000012.1"/>
</dbReference>
<comment type="subcellular location">
    <subcellularLocation>
        <location evidence="1">Cell membrane</location>
        <topology evidence="1">Multi-pass membrane protein</topology>
    </subcellularLocation>
    <subcellularLocation>
        <location evidence="9">Membrane</location>
        <topology evidence="9">Multi-pass membrane protein</topology>
    </subcellularLocation>
</comment>
<evidence type="ECO:0000256" key="10">
    <source>
        <dbReference type="SAM" id="Phobius"/>
    </source>
</evidence>
<feature type="domain" description="NADH-Ubiquinone oxidoreductase (complex I) chain 5 N-terminal" evidence="12">
    <location>
        <begin position="69"/>
        <end position="107"/>
    </location>
</feature>
<reference evidence="16 17" key="1">
    <citation type="submission" date="2019-07" db="EMBL/GenBank/DDBJ databases">
        <title>Draft genome sequence of Brevibacterium aurantiacum XU54 isolated from Xinjiang China.</title>
        <authorList>
            <person name="Xu X."/>
        </authorList>
    </citation>
    <scope>NUCLEOTIDE SEQUENCE [LARGE SCALE GENOMIC DNA]</scope>
    <source>
        <strain evidence="16 17">XU54</strain>
    </source>
</reference>
<dbReference type="NCBIfam" id="NF009284">
    <property type="entry name" value="PRK12644.1"/>
    <property type="match status" value="1"/>
</dbReference>
<feature type="domain" description="NADH:quinone oxidoreductase/Mrp antiporter transmembrane" evidence="11">
    <location>
        <begin position="124"/>
        <end position="413"/>
    </location>
</feature>
<dbReference type="Pfam" id="PF00662">
    <property type="entry name" value="Proton_antipo_N"/>
    <property type="match status" value="1"/>
</dbReference>
<keyword evidence="8 10" id="KW-0472">Membrane</keyword>
<dbReference type="InterPro" id="IPR025383">
    <property type="entry name" value="MrpA_C/MbhD"/>
</dbReference>
<dbReference type="Pfam" id="PF20501">
    <property type="entry name" value="MbhE"/>
    <property type="match status" value="1"/>
</dbReference>
<keyword evidence="3" id="KW-0050">Antiport</keyword>
<evidence type="ECO:0000259" key="12">
    <source>
        <dbReference type="Pfam" id="PF00662"/>
    </source>
</evidence>
<dbReference type="PANTHER" id="PTHR43373:SF1">
    <property type="entry name" value="NA(+)_H(+) ANTIPORTER SUBUNIT A"/>
    <property type="match status" value="1"/>
</dbReference>
<dbReference type="GO" id="GO:0005886">
    <property type="term" value="C:plasma membrane"/>
    <property type="evidence" value="ECO:0007669"/>
    <property type="project" value="UniProtKB-SubCell"/>
</dbReference>
<feature type="transmembrane region" description="Helical" evidence="10">
    <location>
        <begin position="405"/>
        <end position="428"/>
    </location>
</feature>
<evidence type="ECO:0000259" key="11">
    <source>
        <dbReference type="Pfam" id="PF00361"/>
    </source>
</evidence>
<evidence type="ECO:0000259" key="14">
    <source>
        <dbReference type="Pfam" id="PF13244"/>
    </source>
</evidence>
<feature type="transmembrane region" description="Helical" evidence="10">
    <location>
        <begin position="621"/>
        <end position="640"/>
    </location>
</feature>
<dbReference type="Pfam" id="PF04039">
    <property type="entry name" value="MnhB"/>
    <property type="match status" value="1"/>
</dbReference>
<feature type="transmembrane region" description="Helical" evidence="10">
    <location>
        <begin position="449"/>
        <end position="474"/>
    </location>
</feature>
<evidence type="ECO:0000313" key="16">
    <source>
        <dbReference type="EMBL" id="TSI13252.1"/>
    </source>
</evidence>
<feature type="transmembrane region" description="Helical" evidence="10">
    <location>
        <begin position="928"/>
        <end position="949"/>
    </location>
</feature>
<keyword evidence="5 9" id="KW-0812">Transmembrane</keyword>
<feature type="domain" description="MrpA C-terminal/MbhD" evidence="14">
    <location>
        <begin position="606"/>
        <end position="669"/>
    </location>
</feature>
<feature type="transmembrane region" description="Helical" evidence="10">
    <location>
        <begin position="204"/>
        <end position="229"/>
    </location>
</feature>
<dbReference type="OrthoDB" id="9811798at2"/>
<feature type="transmembrane region" description="Helical" evidence="10">
    <location>
        <begin position="74"/>
        <end position="92"/>
    </location>
</feature>
<keyword evidence="6 10" id="KW-1133">Transmembrane helix</keyword>
<dbReference type="InterPro" id="IPR001750">
    <property type="entry name" value="ND/Mrp_TM"/>
</dbReference>
<dbReference type="PANTHER" id="PTHR43373">
    <property type="entry name" value="NA(+)/H(+) ANTIPORTER SUBUNIT"/>
    <property type="match status" value="1"/>
</dbReference>
<feature type="transmembrane region" description="Helical" evidence="10">
    <location>
        <begin position="825"/>
        <end position="847"/>
    </location>
</feature>
<dbReference type="InterPro" id="IPR046806">
    <property type="entry name" value="MrpA_C/MbhE"/>
</dbReference>
<comment type="caution">
    <text evidence="16">The sequence shown here is derived from an EMBL/GenBank/DDBJ whole genome shotgun (WGS) entry which is preliminary data.</text>
</comment>
<feature type="domain" description="Na+/H+ antiporter MnhB subunit-related protein" evidence="13">
    <location>
        <begin position="826"/>
        <end position="949"/>
    </location>
</feature>
<feature type="domain" description="MrpA C-terminal/MbhE" evidence="15">
    <location>
        <begin position="687"/>
        <end position="755"/>
    </location>
</feature>
<keyword evidence="17" id="KW-1185">Reference proteome</keyword>
<feature type="transmembrane region" description="Helical" evidence="10">
    <location>
        <begin position="885"/>
        <end position="908"/>
    </location>
</feature>
<evidence type="ECO:0000259" key="15">
    <source>
        <dbReference type="Pfam" id="PF20501"/>
    </source>
</evidence>
<dbReference type="Pfam" id="PF13244">
    <property type="entry name" value="MbhD"/>
    <property type="match status" value="1"/>
</dbReference>
<dbReference type="AlphaFoldDB" id="A0A556C719"/>
<evidence type="ECO:0000256" key="2">
    <source>
        <dbReference type="ARBA" id="ARBA00022448"/>
    </source>
</evidence>
<evidence type="ECO:0000256" key="7">
    <source>
        <dbReference type="ARBA" id="ARBA00023065"/>
    </source>
</evidence>
<feature type="transmembrane region" description="Helical" evidence="10">
    <location>
        <begin position="685"/>
        <end position="705"/>
    </location>
</feature>
<feature type="transmembrane region" description="Helical" evidence="10">
    <location>
        <begin position="23"/>
        <end position="40"/>
    </location>
</feature>
<dbReference type="PRINTS" id="PR01434">
    <property type="entry name" value="NADHDHGNASE5"/>
</dbReference>
<sequence length="1014" mass="108591">MTGAFFGAAVIAYPLVRRLGRNGFFFLALVPFAALIFSLAKVPDIFGSAGSPLVESMNWLPALGLEGIFRLDELSWIMSLLVTGVGALVFVYCARYFPPDEPGLARFAAVFMAFAGMMYGLVIADELLMLYLFWEGTTVFSYLLIGHSQSRRRSRQAALQALIVTTAGGLAMLVGMILLMAATGTGQISTLMERASLGLDTGPVIVTAVILILVGAVSKSALLPFHFWLPGAMAAPTPVSAYLHAAAMVKAGIYLILRLAPGYHALPGWSETLLTLGLLTMFIGGWQALKQTDLKLLLAFGTVSQLGFLTTMASFGTPDITKAALAMLIAHALFKACLFLCVGIIDHRAGTRDLTKLSGGWKAFPVVAVCATIAAASMSGLPPLLGFVAKEAVYSTLLGSGDKASIIALIGVMIGSMLTVAYSARFVWGAFSSKAGVDDIARRDEKITLIISPVMLTVLTVALGPAAGLIDGYFGAWTSMLPVIDPGDGDYHLALWHGLEPALALSAITIAVGLGLFFLRDSFAKVQSTLPSGLDFHDLYSKLINWMERLALWVTSRTQRGSLPFYQSVIYLVLVAGIGLAVISNDTWNIDFKLFDTPLDFIVAAVLIIVAVAATRAKKRFTAVVVTGISGYAMVAYFAFVGAPDLALTQVLVETITIVVFVLVLRRLPARIGQSTGRFTPAWRAIIGAAVGVTMMVVVLIAAGVRISDPVSVDFGQLAYELGHGKNIVNVTLVDIRVWDTLGEISVLVAAGTGIAGLIFVRGREGHLHRFVSRRDGTELQGRVRFQPVAEEIGNFHDTQREDVTQRRVSWLIAGRTLAPRNRSIILEVTARLIFHAVLIFSLYLLFAGHNDPGGGFAGGLVAGLALVVRYLAGGKFELAEAARFTPSGMLGTGMIMAVLTGVGGWIWGDTVFKSVYLEGDIPVLGHLSFGTSTFFDIGVYLIVVGLMLDILRSLGAEVDLHQERDEMVLTNRLNQSYNLSENFSAEAEHDAVSSILDRVNHLDVDNGAEGGRL</sequence>
<feature type="transmembrane region" description="Helical" evidence="10">
    <location>
        <begin position="366"/>
        <end position="385"/>
    </location>
</feature>
<evidence type="ECO:0000259" key="13">
    <source>
        <dbReference type="Pfam" id="PF04039"/>
    </source>
</evidence>
<evidence type="ECO:0000256" key="8">
    <source>
        <dbReference type="ARBA" id="ARBA00023136"/>
    </source>
</evidence>
<evidence type="ECO:0000256" key="9">
    <source>
        <dbReference type="RuleBase" id="RU000320"/>
    </source>
</evidence>
<feature type="transmembrane region" description="Helical" evidence="10">
    <location>
        <begin position="296"/>
        <end position="317"/>
    </location>
</feature>
<dbReference type="InterPro" id="IPR050616">
    <property type="entry name" value="CPA3_Na-H_Antiporter_A"/>
</dbReference>
<feature type="transmembrane region" description="Helical" evidence="10">
    <location>
        <begin position="157"/>
        <end position="184"/>
    </location>
</feature>
<evidence type="ECO:0000256" key="4">
    <source>
        <dbReference type="ARBA" id="ARBA00022475"/>
    </source>
</evidence>
<dbReference type="GO" id="GO:0006811">
    <property type="term" value="P:monoatomic ion transport"/>
    <property type="evidence" value="ECO:0007669"/>
    <property type="project" value="UniProtKB-KW"/>
</dbReference>
<evidence type="ECO:0000256" key="5">
    <source>
        <dbReference type="ARBA" id="ARBA00022692"/>
    </source>
</evidence>
<keyword evidence="7" id="KW-0406">Ion transport</keyword>
<name>A0A556C719_BREAU</name>
<feature type="transmembrane region" description="Helical" evidence="10">
    <location>
        <begin position="595"/>
        <end position="614"/>
    </location>
</feature>
<evidence type="ECO:0000256" key="3">
    <source>
        <dbReference type="ARBA" id="ARBA00022449"/>
    </source>
</evidence>
<dbReference type="Proteomes" id="UP000316406">
    <property type="component" value="Unassembled WGS sequence"/>
</dbReference>
<evidence type="ECO:0000256" key="6">
    <source>
        <dbReference type="ARBA" id="ARBA00022989"/>
    </source>
</evidence>
<feature type="transmembrane region" description="Helical" evidence="10">
    <location>
        <begin position="494"/>
        <end position="519"/>
    </location>
</feature>
<dbReference type="InterPro" id="IPR001516">
    <property type="entry name" value="Proton_antipo_N"/>
</dbReference>
<feature type="transmembrane region" description="Helical" evidence="10">
    <location>
        <begin position="128"/>
        <end position="145"/>
    </location>
</feature>
<keyword evidence="4" id="KW-1003">Cell membrane</keyword>
<feature type="transmembrane region" description="Helical" evidence="10">
    <location>
        <begin position="565"/>
        <end position="583"/>
    </location>
</feature>
<feature type="transmembrane region" description="Helical" evidence="10">
    <location>
        <begin position="646"/>
        <end position="665"/>
    </location>
</feature>
<accession>A0A556C719</accession>
<dbReference type="Pfam" id="PF00361">
    <property type="entry name" value="Proton_antipo_M"/>
    <property type="match status" value="1"/>
</dbReference>
<feature type="transmembrane region" description="Helical" evidence="10">
    <location>
        <begin position="104"/>
        <end position="122"/>
    </location>
</feature>
<feature type="transmembrane region" description="Helical" evidence="10">
    <location>
        <begin position="272"/>
        <end position="289"/>
    </location>
</feature>
<keyword evidence="2" id="KW-0813">Transport</keyword>
<proteinExistence type="predicted"/>
<dbReference type="InterPro" id="IPR007182">
    <property type="entry name" value="MnhB"/>
</dbReference>
<dbReference type="EMBL" id="VLTK01000012">
    <property type="protein sequence ID" value="TSI13252.1"/>
    <property type="molecule type" value="Genomic_DNA"/>
</dbReference>
<evidence type="ECO:0000256" key="1">
    <source>
        <dbReference type="ARBA" id="ARBA00004651"/>
    </source>
</evidence>
<feature type="transmembrane region" description="Helical" evidence="10">
    <location>
        <begin position="742"/>
        <end position="761"/>
    </location>
</feature>
<feature type="transmembrane region" description="Helical" evidence="10">
    <location>
        <begin position="323"/>
        <end position="345"/>
    </location>
</feature>
<protein>
    <submittedName>
        <fullName evidence="16">Na+/H+ antiporter subunit A</fullName>
    </submittedName>
</protein>
<dbReference type="GO" id="GO:0015297">
    <property type="term" value="F:antiporter activity"/>
    <property type="evidence" value="ECO:0007669"/>
    <property type="project" value="UniProtKB-KW"/>
</dbReference>
<organism evidence="16 17">
    <name type="scientific">Brevibacterium aurantiacum</name>
    <dbReference type="NCBI Taxonomy" id="273384"/>
    <lineage>
        <taxon>Bacteria</taxon>
        <taxon>Bacillati</taxon>
        <taxon>Actinomycetota</taxon>
        <taxon>Actinomycetes</taxon>
        <taxon>Micrococcales</taxon>
        <taxon>Brevibacteriaceae</taxon>
        <taxon>Brevibacterium</taxon>
    </lineage>
</organism>
<feature type="transmembrane region" description="Helical" evidence="10">
    <location>
        <begin position="853"/>
        <end position="873"/>
    </location>
</feature>
<gene>
    <name evidence="16" type="ORF">FO013_17695</name>
</gene>
<evidence type="ECO:0000313" key="17">
    <source>
        <dbReference type="Proteomes" id="UP000316406"/>
    </source>
</evidence>